<evidence type="ECO:0000313" key="2">
    <source>
        <dbReference type="Proteomes" id="UP000019141"/>
    </source>
</evidence>
<reference evidence="1 2" key="1">
    <citation type="journal article" date="2014" name="Nature">
        <title>An environmental bacterial taxon with a large and distinct metabolic repertoire.</title>
        <authorList>
            <person name="Wilson M.C."/>
            <person name="Mori T."/>
            <person name="Ruckert C."/>
            <person name="Uria A.R."/>
            <person name="Helf M.J."/>
            <person name="Takada K."/>
            <person name="Gernert C."/>
            <person name="Steffens U.A."/>
            <person name="Heycke N."/>
            <person name="Schmitt S."/>
            <person name="Rinke C."/>
            <person name="Helfrich E.J."/>
            <person name="Brachmann A.O."/>
            <person name="Gurgui C."/>
            <person name="Wakimoto T."/>
            <person name="Kracht M."/>
            <person name="Crusemann M."/>
            <person name="Hentschel U."/>
            <person name="Abe I."/>
            <person name="Matsunaga S."/>
            <person name="Kalinowski J."/>
            <person name="Takeyama H."/>
            <person name="Piel J."/>
        </authorList>
    </citation>
    <scope>NUCLEOTIDE SEQUENCE [LARGE SCALE GENOMIC DNA]</scope>
    <source>
        <strain evidence="2">TSY1</strain>
    </source>
</reference>
<protein>
    <submittedName>
        <fullName evidence="1">Uncharacterized protein</fullName>
    </submittedName>
</protein>
<dbReference type="Proteomes" id="UP000019141">
    <property type="component" value="Unassembled WGS sequence"/>
</dbReference>
<evidence type="ECO:0000313" key="1">
    <source>
        <dbReference type="EMBL" id="ETX01877.1"/>
    </source>
</evidence>
<sequence length="54" mass="6126">MEAVLPLRCLTSAVRLALVAWVQKRNHQVYCSYRKGRQAMQRGVLGVALGQSRR</sequence>
<gene>
    <name evidence="1" type="ORF">ETSY1_05645</name>
</gene>
<dbReference type="HOGENOM" id="CLU_3041488_0_0_7"/>
<name>W4LWY9_ENTF1</name>
<comment type="caution">
    <text evidence="1">The sequence shown here is derived from an EMBL/GenBank/DDBJ whole genome shotgun (WGS) entry which is preliminary data.</text>
</comment>
<dbReference type="EMBL" id="AZHW01000193">
    <property type="protein sequence ID" value="ETX01877.1"/>
    <property type="molecule type" value="Genomic_DNA"/>
</dbReference>
<organism evidence="1 2">
    <name type="scientific">Entotheonella factor</name>
    <dbReference type="NCBI Taxonomy" id="1429438"/>
    <lineage>
        <taxon>Bacteria</taxon>
        <taxon>Pseudomonadati</taxon>
        <taxon>Nitrospinota/Tectimicrobiota group</taxon>
        <taxon>Candidatus Tectimicrobiota</taxon>
        <taxon>Candidatus Entotheonellia</taxon>
        <taxon>Candidatus Entotheonellales</taxon>
        <taxon>Candidatus Entotheonellaceae</taxon>
        <taxon>Candidatus Entotheonella</taxon>
    </lineage>
</organism>
<dbReference type="AlphaFoldDB" id="W4LWY9"/>
<keyword evidence="2" id="KW-1185">Reference proteome</keyword>
<accession>W4LWY9</accession>
<proteinExistence type="predicted"/>